<feature type="domain" description="Exonuclease" evidence="5">
    <location>
        <begin position="554"/>
        <end position="738"/>
    </location>
</feature>
<keyword evidence="7" id="KW-1185">Reference proteome</keyword>
<organism evidence="6 7">
    <name type="scientific">Trypanosoma equiperdum</name>
    <dbReference type="NCBI Taxonomy" id="5694"/>
    <lineage>
        <taxon>Eukaryota</taxon>
        <taxon>Discoba</taxon>
        <taxon>Euglenozoa</taxon>
        <taxon>Kinetoplastea</taxon>
        <taxon>Metakinetoplastina</taxon>
        <taxon>Trypanosomatida</taxon>
        <taxon>Trypanosomatidae</taxon>
        <taxon>Trypanosoma</taxon>
    </lineage>
</organism>
<dbReference type="FunFam" id="3.30.420.10:FF:000087">
    <property type="entry name" value="Exonuclease, putative"/>
    <property type="match status" value="1"/>
</dbReference>
<dbReference type="CDD" id="cd06133">
    <property type="entry name" value="ERI-1_3'hExo_like"/>
    <property type="match status" value="1"/>
</dbReference>
<evidence type="ECO:0000256" key="4">
    <source>
        <dbReference type="SAM" id="MobiDB-lite"/>
    </source>
</evidence>
<evidence type="ECO:0000259" key="5">
    <source>
        <dbReference type="SMART" id="SM00479"/>
    </source>
</evidence>
<dbReference type="GeneID" id="92381863"/>
<protein>
    <submittedName>
        <fullName evidence="6">Exonuclease, putative</fullName>
    </submittedName>
</protein>
<gene>
    <name evidence="6" type="ORF">TEOVI_000792900</name>
</gene>
<dbReference type="PANTHER" id="PTHR23044:SF61">
    <property type="entry name" value="3'-5' EXORIBONUCLEASE 1-RELATED"/>
    <property type="match status" value="1"/>
</dbReference>
<dbReference type="PANTHER" id="PTHR23044">
    <property type="entry name" value="3'-5' EXONUCLEASE ERI1-RELATED"/>
    <property type="match status" value="1"/>
</dbReference>
<dbReference type="SMART" id="SM00479">
    <property type="entry name" value="EXOIII"/>
    <property type="match status" value="1"/>
</dbReference>
<feature type="compositionally biased region" description="Polar residues" evidence="4">
    <location>
        <begin position="195"/>
        <end position="205"/>
    </location>
</feature>
<dbReference type="GO" id="GO:0003676">
    <property type="term" value="F:nucleic acid binding"/>
    <property type="evidence" value="ECO:0007669"/>
    <property type="project" value="InterPro"/>
</dbReference>
<accession>A0A1G4HZQ0</accession>
<dbReference type="Gene3D" id="3.30.420.10">
    <property type="entry name" value="Ribonuclease H-like superfamily/Ribonuclease H"/>
    <property type="match status" value="1"/>
</dbReference>
<feature type="region of interest" description="Disordered" evidence="4">
    <location>
        <begin position="343"/>
        <end position="373"/>
    </location>
</feature>
<evidence type="ECO:0000313" key="7">
    <source>
        <dbReference type="Proteomes" id="UP000195570"/>
    </source>
</evidence>
<evidence type="ECO:0000256" key="3">
    <source>
        <dbReference type="ARBA" id="ARBA00022839"/>
    </source>
</evidence>
<dbReference type="AlphaFoldDB" id="A0A1G4HZQ0"/>
<dbReference type="EMBL" id="CZPT02000165">
    <property type="protein sequence ID" value="SCU64812.1"/>
    <property type="molecule type" value="Genomic_DNA"/>
</dbReference>
<comment type="caution">
    <text evidence="6">The sequence shown here is derived from an EMBL/GenBank/DDBJ whole genome shotgun (WGS) entry which is preliminary data.</text>
</comment>
<dbReference type="SUPFAM" id="SSF53098">
    <property type="entry name" value="Ribonuclease H-like"/>
    <property type="match status" value="1"/>
</dbReference>
<keyword evidence="2" id="KW-0378">Hydrolase</keyword>
<feature type="compositionally biased region" description="Basic and acidic residues" evidence="4">
    <location>
        <begin position="136"/>
        <end position="151"/>
    </location>
</feature>
<evidence type="ECO:0000313" key="6">
    <source>
        <dbReference type="EMBL" id="SCU64812.1"/>
    </source>
</evidence>
<dbReference type="InterPro" id="IPR051274">
    <property type="entry name" value="3-5_Exoribonuclease"/>
</dbReference>
<keyword evidence="1" id="KW-0540">Nuclease</keyword>
<feature type="compositionally biased region" description="Polar residues" evidence="4">
    <location>
        <begin position="420"/>
        <end position="459"/>
    </location>
</feature>
<sequence length="762" mass="83597">MDLKENRRSCTFHGEPTDTGDGNAYSDTQCCSTSSCIDNVQYIGSKASGVEPTFGDGLKLHDTTHSGREGHRFQSNRAPAISNQEKCRTVRFIAAQWLSLLMNESPNVAIPPSLRGRRNQTRRRRRQQQQHQQQVTRRDEELSGPDGRDNVMAEEVDSDESYSQKRILPIGVTKKGASPTLTGNDNRQVEEPRTMTGNDTPTSSFELVPREETLPQLMAVLREVALAGASLSDLSPVGDEGEMSTSQSVSEKAEASVADVVTGSSNSGCTPAQTQDELLWKDIRKQLNQVCKLVHNRSELAAELNSTLGNDWYLSDDELRKDETPLKDYCFQLPPPQVSCVDTHSAAAASSEREASEPMEQQQQFQKQECTDRTRTVAVASAGSRLNRDAPPFHSRLYVPTHLSSSSTISADAPVYYPGGTSSPGKQKELSSPSVAHQRPSFTQTAESSSLGGASVGSPTVPLTTSAGASAASNVGSSTTSPSITFNLESREGMIRRRTAAAAAAAVAANHYVHNSGGNFYSGGRSRGGWGNSHSPVVTYMNCALSLSQCPFDYLLVVDFEATCEEYAPPSYLHEIIEFPVVVVDAKLQRVITEFHRYVKPKVKPQLSEFCRQLTGIRQEDIDSAAPLEDVIKQFERWYAQTIPPGSRTVLVTDGPADLREFMYVHSVTRQGIRFPSMFYQWIDVKQVFAHFFQCQQGKIKAMLEVLQCPFEGRLHSGIDDARNIAKIVIRMLEVGCSFCEIPLCRLPYGTTTTAAAGPAQE</sequence>
<dbReference type="InterPro" id="IPR012337">
    <property type="entry name" value="RNaseH-like_sf"/>
</dbReference>
<proteinExistence type="predicted"/>
<feature type="region of interest" description="Disordered" evidence="4">
    <location>
        <begin position="107"/>
        <end position="205"/>
    </location>
</feature>
<keyword evidence="3 6" id="KW-0269">Exonuclease</keyword>
<dbReference type="InterPro" id="IPR036397">
    <property type="entry name" value="RNaseH_sf"/>
</dbReference>
<evidence type="ECO:0000256" key="2">
    <source>
        <dbReference type="ARBA" id="ARBA00022801"/>
    </source>
</evidence>
<dbReference type="VEuPathDB" id="TriTrypDB:TEOVI_000792900"/>
<evidence type="ECO:0000256" key="1">
    <source>
        <dbReference type="ARBA" id="ARBA00022722"/>
    </source>
</evidence>
<dbReference type="RefSeq" id="XP_067076509.1">
    <property type="nucleotide sequence ID" value="XM_067220408.1"/>
</dbReference>
<feature type="region of interest" description="Disordered" evidence="4">
    <location>
        <begin position="415"/>
        <end position="459"/>
    </location>
</feature>
<dbReference type="InterPro" id="IPR013520">
    <property type="entry name" value="Ribonucl_H"/>
</dbReference>
<name>A0A1G4HZQ0_TRYEQ</name>
<dbReference type="Proteomes" id="UP000195570">
    <property type="component" value="Unassembled WGS sequence"/>
</dbReference>
<dbReference type="Pfam" id="PF00929">
    <property type="entry name" value="RNase_T"/>
    <property type="match status" value="1"/>
</dbReference>
<reference evidence="6" key="1">
    <citation type="submission" date="2016-09" db="EMBL/GenBank/DDBJ databases">
        <authorList>
            <person name="Hebert L."/>
            <person name="Moumen B."/>
        </authorList>
    </citation>
    <scope>NUCLEOTIDE SEQUENCE [LARGE SCALE GENOMIC DNA]</scope>
    <source>
        <strain evidence="6">OVI</strain>
    </source>
</reference>
<dbReference type="InterPro" id="IPR047201">
    <property type="entry name" value="ERI-1_3'hExo-like"/>
</dbReference>
<dbReference type="GO" id="GO:0000175">
    <property type="term" value="F:3'-5'-RNA exonuclease activity"/>
    <property type="evidence" value="ECO:0007669"/>
    <property type="project" value="InterPro"/>
</dbReference>
<feature type="compositionally biased region" description="Basic residues" evidence="4">
    <location>
        <begin position="115"/>
        <end position="128"/>
    </location>
</feature>